<dbReference type="Pfam" id="PF01753">
    <property type="entry name" value="zf-MYND"/>
    <property type="match status" value="1"/>
</dbReference>
<dbReference type="EMBL" id="QGMK01001068">
    <property type="protein sequence ID" value="TVY73477.1"/>
    <property type="molecule type" value="Genomic_DNA"/>
</dbReference>
<accession>A0A8T9C555</accession>
<gene>
    <name evidence="6" type="ORF">LSUE1_G007415</name>
</gene>
<sequence length="381" mass="42756">MDGTNPAPACAHCSNLAVHACSVCNNAPAYEIPSKNTYYCSTQCQKDDWLTHKAVCKTLKTRKMLFRAGELLQEIFYVYREQVFDKVFVKVEKRDGKMLLHQGEYPPLSKMSNALDLLFPFDPSVVSDPLDKASILTYMACGDAVAWMHDLVKYVLPDLCSKFKEMRVMIQNRERHLVMVTEGEEHSSDQPHCILKVKLKNSDEWYIVDLAGAQYGFFEPIVPAVMYEKSYVRSHIDSHGAEYFGQGKEVLIQFSQMPVLAGNSCKLNHVISEYLMKGVEDWEAEHASTIQGLLGLKEKEFQERRAGLIANVEKWVSSCVKVVKQQGEVIRAKMAAGAIDDKDLVAGGIAIGMDDLKGGGLNAEDVEAFVKAFETRMSDFQ</sequence>
<keyword evidence="3" id="KW-0862">Zinc</keyword>
<evidence type="ECO:0000313" key="7">
    <source>
        <dbReference type="Proteomes" id="UP000469558"/>
    </source>
</evidence>
<keyword evidence="1" id="KW-0479">Metal-binding</keyword>
<evidence type="ECO:0000256" key="4">
    <source>
        <dbReference type="PROSITE-ProRule" id="PRU00134"/>
    </source>
</evidence>
<organism evidence="6 7">
    <name type="scientific">Lachnellula suecica</name>
    <dbReference type="NCBI Taxonomy" id="602035"/>
    <lineage>
        <taxon>Eukaryota</taxon>
        <taxon>Fungi</taxon>
        <taxon>Dikarya</taxon>
        <taxon>Ascomycota</taxon>
        <taxon>Pezizomycotina</taxon>
        <taxon>Leotiomycetes</taxon>
        <taxon>Helotiales</taxon>
        <taxon>Lachnaceae</taxon>
        <taxon>Lachnellula</taxon>
    </lineage>
</organism>
<keyword evidence="2 4" id="KW-0863">Zinc-finger</keyword>
<evidence type="ECO:0000256" key="1">
    <source>
        <dbReference type="ARBA" id="ARBA00022723"/>
    </source>
</evidence>
<evidence type="ECO:0000259" key="5">
    <source>
        <dbReference type="PROSITE" id="PS50865"/>
    </source>
</evidence>
<comment type="caution">
    <text evidence="6">The sequence shown here is derived from an EMBL/GenBank/DDBJ whole genome shotgun (WGS) entry which is preliminary data.</text>
</comment>
<dbReference type="Proteomes" id="UP000469558">
    <property type="component" value="Unassembled WGS sequence"/>
</dbReference>
<dbReference type="AlphaFoldDB" id="A0A8T9C555"/>
<dbReference type="PROSITE" id="PS50865">
    <property type="entry name" value="ZF_MYND_2"/>
    <property type="match status" value="1"/>
</dbReference>
<dbReference type="OrthoDB" id="432970at2759"/>
<evidence type="ECO:0000256" key="3">
    <source>
        <dbReference type="ARBA" id="ARBA00022833"/>
    </source>
</evidence>
<evidence type="ECO:0000313" key="6">
    <source>
        <dbReference type="EMBL" id="TVY73477.1"/>
    </source>
</evidence>
<dbReference type="InterPro" id="IPR002893">
    <property type="entry name" value="Znf_MYND"/>
</dbReference>
<dbReference type="GO" id="GO:0008270">
    <property type="term" value="F:zinc ion binding"/>
    <property type="evidence" value="ECO:0007669"/>
    <property type="project" value="UniProtKB-KW"/>
</dbReference>
<proteinExistence type="predicted"/>
<evidence type="ECO:0000256" key="2">
    <source>
        <dbReference type="ARBA" id="ARBA00022771"/>
    </source>
</evidence>
<feature type="domain" description="MYND-type" evidence="5">
    <location>
        <begin position="10"/>
        <end position="56"/>
    </location>
</feature>
<keyword evidence="7" id="KW-1185">Reference proteome</keyword>
<name>A0A8T9C555_9HELO</name>
<reference evidence="6 7" key="1">
    <citation type="submission" date="2018-05" db="EMBL/GenBank/DDBJ databases">
        <title>Genome sequencing and assembly of the regulated plant pathogen Lachnellula willkommii and related sister species for the development of diagnostic species identification markers.</title>
        <authorList>
            <person name="Giroux E."/>
            <person name="Bilodeau G."/>
        </authorList>
    </citation>
    <scope>NUCLEOTIDE SEQUENCE [LARGE SCALE GENOMIC DNA]</scope>
    <source>
        <strain evidence="6 7">CBS 268.59</strain>
    </source>
</reference>
<dbReference type="SUPFAM" id="SSF144232">
    <property type="entry name" value="HIT/MYND zinc finger-like"/>
    <property type="match status" value="1"/>
</dbReference>
<protein>
    <recommendedName>
        <fullName evidence="5">MYND-type domain-containing protein</fullName>
    </recommendedName>
</protein>
<dbReference type="Gene3D" id="6.10.140.2220">
    <property type="match status" value="1"/>
</dbReference>